<accession>A0A3S4ASA0</accession>
<proteinExistence type="predicted"/>
<evidence type="ECO:0000313" key="2">
    <source>
        <dbReference type="Proteomes" id="UP000289323"/>
    </source>
</evidence>
<evidence type="ECO:0000313" key="1">
    <source>
        <dbReference type="EMBL" id="SPQ24722.1"/>
    </source>
</evidence>
<name>A0A3S4ASA0_9PEZI</name>
<dbReference type="EMBL" id="OUUZ01000013">
    <property type="protein sequence ID" value="SPQ24722.1"/>
    <property type="molecule type" value="Genomic_DNA"/>
</dbReference>
<protein>
    <submittedName>
        <fullName evidence="1">4ed5c420-07e1-45e9-9bef-76229451d857</fullName>
    </submittedName>
</protein>
<organism evidence="1 2">
    <name type="scientific">Thermothielavioides terrestris</name>
    <dbReference type="NCBI Taxonomy" id="2587410"/>
    <lineage>
        <taxon>Eukaryota</taxon>
        <taxon>Fungi</taxon>
        <taxon>Dikarya</taxon>
        <taxon>Ascomycota</taxon>
        <taxon>Pezizomycotina</taxon>
        <taxon>Sordariomycetes</taxon>
        <taxon>Sordariomycetidae</taxon>
        <taxon>Sordariales</taxon>
        <taxon>Chaetomiaceae</taxon>
        <taxon>Thermothielavioides</taxon>
    </lineage>
</organism>
<dbReference type="AlphaFoldDB" id="A0A3S4ASA0"/>
<sequence length="104" mass="11087">MSSCYLPSLVPMSTAHSLMPVTFPPSVPSSGGLSWPPVAAISLSYSSGVWHFALHAWICAISSLSAAFTSRCLLSEFLPANSGETTSEVNDWPQPPVWFKVVAC</sequence>
<gene>
    <name evidence="1" type="ORF">TT172_LOCUS7141</name>
</gene>
<dbReference type="Proteomes" id="UP000289323">
    <property type="component" value="Unassembled WGS sequence"/>
</dbReference>
<reference evidence="1 2" key="1">
    <citation type="submission" date="2018-04" db="EMBL/GenBank/DDBJ databases">
        <authorList>
            <person name="Huttner S."/>
            <person name="Dainat J."/>
        </authorList>
    </citation>
    <scope>NUCLEOTIDE SEQUENCE [LARGE SCALE GENOMIC DNA]</scope>
</reference>